<keyword evidence="2" id="KW-1185">Reference proteome</keyword>
<comment type="caution">
    <text evidence="1">The sequence shown here is derived from an EMBL/GenBank/DDBJ whole genome shotgun (WGS) entry which is preliminary data.</text>
</comment>
<dbReference type="EMBL" id="JAENHL010000007">
    <property type="protein sequence ID" value="MBK1868542.1"/>
    <property type="molecule type" value="Genomic_DNA"/>
</dbReference>
<proteinExistence type="predicted"/>
<evidence type="ECO:0000313" key="1">
    <source>
        <dbReference type="EMBL" id="MBK1868542.1"/>
    </source>
</evidence>
<accession>A0ACC5R7C8</accession>
<reference evidence="1" key="1">
    <citation type="submission" date="2021-01" db="EMBL/GenBank/DDBJ databases">
        <authorList>
            <person name="Sun Q."/>
        </authorList>
    </citation>
    <scope>NUCLEOTIDE SEQUENCE</scope>
    <source>
        <strain evidence="1">YIM B02566</strain>
    </source>
</reference>
<protein>
    <submittedName>
        <fullName evidence="1">Uncharacterized protein</fullName>
    </submittedName>
</protein>
<organism evidence="1 2">
    <name type="scientific">Taklimakanibacter albus</name>
    <dbReference type="NCBI Taxonomy" id="2800327"/>
    <lineage>
        <taxon>Bacteria</taxon>
        <taxon>Pseudomonadati</taxon>
        <taxon>Pseudomonadota</taxon>
        <taxon>Alphaproteobacteria</taxon>
        <taxon>Hyphomicrobiales</taxon>
        <taxon>Aestuariivirgaceae</taxon>
        <taxon>Taklimakanibacter</taxon>
    </lineage>
</organism>
<gene>
    <name evidence="1" type="ORF">JHL16_19460</name>
</gene>
<sequence>MSVRTCMKLLTVVVSIAVALIVGEILVRTFTIYPNTLASNRILDENIGFRASQKIPEVDADGFRNPEGVPKEIVAIGDSQTFGFNVRSDAAWPSLLSRAIGKPIYNFGSGGYGLIVYHGLLKLYLKPETRVAIVTLYPANDFEQFYASDADCLVLDNPNAFWKAERERLKLEWPAYPVGCLHNDDNSEAGFFGNLTRHIAMLAMARDALGLGSAGPGIPGGPEKGVIEIPDGLGTVNVSRIEMHERSTDPAVPEVAAMMKNLPIFLADWKKMSETGVRIGVVVLPSRERVIHDYFARKGRLGELDPRLANGMAKQIAMEQFMRDTLEKSGLPFVFANEDLYRHLEFGLQKGIPLYPKADNGHPLELGYTAYASAARRLLIKMGLLK</sequence>
<evidence type="ECO:0000313" key="2">
    <source>
        <dbReference type="Proteomes" id="UP000616151"/>
    </source>
</evidence>
<name>A0ACC5R7C8_9HYPH</name>
<dbReference type="Proteomes" id="UP000616151">
    <property type="component" value="Unassembled WGS sequence"/>
</dbReference>